<keyword evidence="2 5" id="KW-0812">Transmembrane</keyword>
<feature type="transmembrane region" description="Helical" evidence="5">
    <location>
        <begin position="161"/>
        <end position="178"/>
    </location>
</feature>
<comment type="subcellular location">
    <subcellularLocation>
        <location evidence="1">Membrane</location>
        <topology evidence="1">Multi-pass membrane protein</topology>
    </subcellularLocation>
</comment>
<sequence length="494" mass="53599">MVGYHITRAIEEYFMRVSPSAGSYPDRHPTVPCSDLPLRRAAAEMGPTRELRGQAIQVLSVILMLGLVSAVWVESDLYRYCAPFLLLQALVTFVRTDERPSIGIMGWLCIAWVVYILLRNAAVFVLTPDMAGGSAEGIYLFPLVYPTLGYAFFLNWQRMPATAWAFLVISLVALLASLEPQTMLSGDRAPLLFHGNPIHASVGAGLIALAAICFGLYLARPGPHHRGLRIGGIALCVIVAGLCFLGIAGAFSKGVWLALLGALPVLFAMVFTERTQLRHWLLLAAVMVAAAIPSVLFYPEISALIAPNIATAVAFVAGATGSGDPLAAVDALIASGNVPFSLHERLMIWMNGWEIWRTNLVLGTGIAWEALWETTSYAGVGYHLMHNGYLEVAVRYGLVGLGFYAVLMVWSLRQAFVCRARGLIPSSALVLYVTATAFFALTMLTNSNNRLAIGESFMLVAAGFGFCCFYRLQLTVEEEEFGSKDANGRADDAY</sequence>
<evidence type="ECO:0000313" key="7">
    <source>
        <dbReference type="EMBL" id="EAS51461.1"/>
    </source>
</evidence>
<dbReference type="BioCyc" id="AURANTIMONAS:SI859A1_02277-MONOMER"/>
<dbReference type="EMBL" id="AAPJ01000001">
    <property type="protein sequence ID" value="EAS51461.1"/>
    <property type="molecule type" value="Genomic_DNA"/>
</dbReference>
<keyword evidence="3 5" id="KW-1133">Transmembrane helix</keyword>
<organism evidence="7 8">
    <name type="scientific">Aurantimonas manganoxydans (strain ATCC BAA-1229 / DSM 21871 / SI85-9A1)</name>
    <dbReference type="NCBI Taxonomy" id="287752"/>
    <lineage>
        <taxon>Bacteria</taxon>
        <taxon>Pseudomonadati</taxon>
        <taxon>Pseudomonadota</taxon>
        <taxon>Alphaproteobacteria</taxon>
        <taxon>Hyphomicrobiales</taxon>
        <taxon>Aurantimonadaceae</taxon>
        <taxon>Aurantimonas</taxon>
    </lineage>
</organism>
<dbReference type="PANTHER" id="PTHR37422:SF13">
    <property type="entry name" value="LIPOPOLYSACCHARIDE BIOSYNTHESIS PROTEIN PA4999-RELATED"/>
    <property type="match status" value="1"/>
</dbReference>
<feature type="transmembrane region" description="Helical" evidence="5">
    <location>
        <begin position="55"/>
        <end position="71"/>
    </location>
</feature>
<feature type="transmembrane region" description="Helical" evidence="5">
    <location>
        <begin position="138"/>
        <end position="154"/>
    </location>
</feature>
<evidence type="ECO:0000256" key="5">
    <source>
        <dbReference type="SAM" id="Phobius"/>
    </source>
</evidence>
<dbReference type="PANTHER" id="PTHR37422">
    <property type="entry name" value="TEICHURONIC ACID BIOSYNTHESIS PROTEIN TUAE"/>
    <property type="match status" value="1"/>
</dbReference>
<feature type="transmembrane region" description="Helical" evidence="5">
    <location>
        <begin position="424"/>
        <end position="445"/>
    </location>
</feature>
<dbReference type="InterPro" id="IPR007016">
    <property type="entry name" value="O-antigen_ligase-rel_domated"/>
</dbReference>
<feature type="transmembrane region" description="Helical" evidence="5">
    <location>
        <begin position="77"/>
        <end position="94"/>
    </location>
</feature>
<keyword evidence="8" id="KW-1185">Reference proteome</keyword>
<gene>
    <name evidence="7" type="ORF">SI859A1_02277</name>
</gene>
<dbReference type="Proteomes" id="UP000000321">
    <property type="component" value="Unassembled WGS sequence"/>
</dbReference>
<evidence type="ECO:0000259" key="6">
    <source>
        <dbReference type="Pfam" id="PF04932"/>
    </source>
</evidence>
<feature type="transmembrane region" description="Helical" evidence="5">
    <location>
        <begin position="101"/>
        <end position="118"/>
    </location>
</feature>
<dbReference type="InterPro" id="IPR051533">
    <property type="entry name" value="WaaL-like"/>
</dbReference>
<comment type="caution">
    <text evidence="7">The sequence shown here is derived from an EMBL/GenBank/DDBJ whole genome shotgun (WGS) entry which is preliminary data.</text>
</comment>
<dbReference type="HOGENOM" id="CLU_613676_0_0_5"/>
<feature type="domain" description="O-antigen ligase-related" evidence="6">
    <location>
        <begin position="239"/>
        <end position="404"/>
    </location>
</feature>
<evidence type="ECO:0000256" key="2">
    <source>
        <dbReference type="ARBA" id="ARBA00022692"/>
    </source>
</evidence>
<dbReference type="AlphaFoldDB" id="Q1YMC0"/>
<evidence type="ECO:0000256" key="3">
    <source>
        <dbReference type="ARBA" id="ARBA00022989"/>
    </source>
</evidence>
<accession>Q1YMC0</accession>
<evidence type="ECO:0000256" key="1">
    <source>
        <dbReference type="ARBA" id="ARBA00004141"/>
    </source>
</evidence>
<reference evidence="7 8" key="1">
    <citation type="journal article" date="2008" name="Appl. Environ. Microbiol.">
        <title>Genomic insights into Mn(II) oxidation by the marine alphaproteobacterium Aurantimonas sp. strain SI85-9A1.</title>
        <authorList>
            <person name="Dick G.J."/>
            <person name="Podell S."/>
            <person name="Johnson H.A."/>
            <person name="Rivera-Espinoza Y."/>
            <person name="Bernier-Latmani R."/>
            <person name="McCarthy J.K."/>
            <person name="Torpey J.W."/>
            <person name="Clement B.G."/>
            <person name="Gaasterland T."/>
            <person name="Tebo B.M."/>
        </authorList>
    </citation>
    <scope>NUCLEOTIDE SEQUENCE [LARGE SCALE GENOMIC DNA]</scope>
    <source>
        <strain evidence="7 8">SI85-9A1</strain>
    </source>
</reference>
<name>Q1YMC0_AURMS</name>
<dbReference type="Pfam" id="PF04932">
    <property type="entry name" value="Wzy_C"/>
    <property type="match status" value="1"/>
</dbReference>
<keyword evidence="4 5" id="KW-0472">Membrane</keyword>
<feature type="transmembrane region" description="Helical" evidence="5">
    <location>
        <begin position="451"/>
        <end position="472"/>
    </location>
</feature>
<feature type="transmembrane region" description="Helical" evidence="5">
    <location>
        <begin position="198"/>
        <end position="218"/>
    </location>
</feature>
<feature type="transmembrane region" description="Helical" evidence="5">
    <location>
        <begin position="254"/>
        <end position="272"/>
    </location>
</feature>
<evidence type="ECO:0000313" key="8">
    <source>
        <dbReference type="Proteomes" id="UP000000321"/>
    </source>
</evidence>
<dbReference type="GO" id="GO:0016020">
    <property type="term" value="C:membrane"/>
    <property type="evidence" value="ECO:0007669"/>
    <property type="project" value="UniProtKB-SubCell"/>
</dbReference>
<proteinExistence type="predicted"/>
<evidence type="ECO:0000256" key="4">
    <source>
        <dbReference type="ARBA" id="ARBA00023136"/>
    </source>
</evidence>
<feature type="transmembrane region" description="Helical" evidence="5">
    <location>
        <begin position="230"/>
        <end position="248"/>
    </location>
</feature>
<feature type="transmembrane region" description="Helical" evidence="5">
    <location>
        <begin position="393"/>
        <end position="412"/>
    </location>
</feature>
<feature type="transmembrane region" description="Helical" evidence="5">
    <location>
        <begin position="279"/>
        <end position="298"/>
    </location>
</feature>
<protein>
    <submittedName>
        <fullName evidence="7">Conserved hypothetical membrane protein</fullName>
    </submittedName>
</protein>